<protein>
    <submittedName>
        <fullName evidence="1">Uncharacterized protein</fullName>
    </submittedName>
</protein>
<dbReference type="AlphaFoldDB" id="A0A8C4NNH4"/>
<reference evidence="1" key="1">
    <citation type="submission" date="2025-08" db="UniProtKB">
        <authorList>
            <consortium name="Ensembl"/>
        </authorList>
    </citation>
    <scope>IDENTIFICATION</scope>
</reference>
<dbReference type="Proteomes" id="UP000694389">
    <property type="component" value="Unassembled WGS sequence"/>
</dbReference>
<organism evidence="1 2">
    <name type="scientific">Dicentrarchus labrax</name>
    <name type="common">European seabass</name>
    <name type="synonym">Morone labrax</name>
    <dbReference type="NCBI Taxonomy" id="13489"/>
    <lineage>
        <taxon>Eukaryota</taxon>
        <taxon>Metazoa</taxon>
        <taxon>Chordata</taxon>
        <taxon>Craniata</taxon>
        <taxon>Vertebrata</taxon>
        <taxon>Euteleostomi</taxon>
        <taxon>Actinopterygii</taxon>
        <taxon>Neopterygii</taxon>
        <taxon>Teleostei</taxon>
        <taxon>Neoteleostei</taxon>
        <taxon>Acanthomorphata</taxon>
        <taxon>Eupercaria</taxon>
        <taxon>Moronidae</taxon>
        <taxon>Dicentrarchus</taxon>
    </lineage>
</organism>
<evidence type="ECO:0000313" key="2">
    <source>
        <dbReference type="Proteomes" id="UP000694389"/>
    </source>
</evidence>
<sequence>MDTSTDTKTYAIKESDYLLVFCPVASRVGTDVSEALENLPGGKPAILVVMHHTFNPDQVLAESRRLVNNPNVKLTVDCLFYEDKLLTSNRNYTAWIDISVLVAEFINYFKMKLDSNHQLQISGQSFLSLSSSLSFELRVIDVGNINLIIPIISVCCNGSSCQ</sequence>
<proteinExistence type="predicted"/>
<dbReference type="Ensembl" id="ENSDLAT00005039192.2">
    <property type="protein sequence ID" value="ENSDLAP00005036730.2"/>
    <property type="gene ID" value="ENSDLAG00005016360.2"/>
</dbReference>
<dbReference type="GeneTree" id="ENSGT00940000164220"/>
<name>A0A8C4NNH4_DICLA</name>
<reference evidence="1" key="2">
    <citation type="submission" date="2025-09" db="UniProtKB">
        <authorList>
            <consortium name="Ensembl"/>
        </authorList>
    </citation>
    <scope>IDENTIFICATION</scope>
</reference>
<dbReference type="PANTHER" id="PTHR34488">
    <property type="entry name" value="SI:CH211-245H14.1-RELATED"/>
    <property type="match status" value="1"/>
</dbReference>
<accession>A0A8C4NNH4</accession>
<evidence type="ECO:0000313" key="1">
    <source>
        <dbReference type="Ensembl" id="ENSDLAP00005036730.2"/>
    </source>
</evidence>
<keyword evidence="2" id="KW-1185">Reference proteome</keyword>
<dbReference type="PANTHER" id="PTHR34488:SF1">
    <property type="entry name" value="SI:CH211-245H14.1-RELATED"/>
    <property type="match status" value="1"/>
</dbReference>